<feature type="compositionally biased region" description="Acidic residues" evidence="1">
    <location>
        <begin position="616"/>
        <end position="625"/>
    </location>
</feature>
<evidence type="ECO:0000313" key="3">
    <source>
        <dbReference type="EnsemblFungi" id="PTTG_30157-t43_1-p1"/>
    </source>
</evidence>
<dbReference type="EnsemblFungi" id="PTTG_30157-t43_1">
    <property type="protein sequence ID" value="PTTG_30157-t43_1-p1"/>
    <property type="gene ID" value="PTTG_30157"/>
</dbReference>
<feature type="region of interest" description="Disordered" evidence="1">
    <location>
        <begin position="599"/>
        <end position="628"/>
    </location>
</feature>
<feature type="compositionally biased region" description="Basic and acidic residues" evidence="1">
    <location>
        <begin position="38"/>
        <end position="51"/>
    </location>
</feature>
<feature type="compositionally biased region" description="Acidic residues" evidence="1">
    <location>
        <begin position="394"/>
        <end position="403"/>
    </location>
</feature>
<dbReference type="VEuPathDB" id="FungiDB:PTTG_30157"/>
<dbReference type="OrthoDB" id="2507552at2759"/>
<feature type="region of interest" description="Disordered" evidence="1">
    <location>
        <begin position="1"/>
        <end position="58"/>
    </location>
</feature>
<feature type="compositionally biased region" description="Acidic residues" evidence="1">
    <location>
        <begin position="784"/>
        <end position="796"/>
    </location>
</feature>
<proteinExistence type="predicted"/>
<feature type="compositionally biased region" description="Low complexity" evidence="1">
    <location>
        <begin position="552"/>
        <end position="574"/>
    </location>
</feature>
<feature type="region of interest" description="Disordered" evidence="1">
    <location>
        <begin position="549"/>
        <end position="574"/>
    </location>
</feature>
<name>A0A180G0J9_PUCT1</name>
<protein>
    <submittedName>
        <fullName evidence="2 3">Uncharacterized protein</fullName>
    </submittedName>
</protein>
<dbReference type="EMBL" id="ADAS02002039">
    <property type="protein sequence ID" value="OAV85972.1"/>
    <property type="molecule type" value="Genomic_DNA"/>
</dbReference>
<dbReference type="Proteomes" id="UP000005240">
    <property type="component" value="Unassembled WGS sequence"/>
</dbReference>
<gene>
    <name evidence="2" type="ORF">PTTG_30157</name>
</gene>
<feature type="compositionally biased region" description="Low complexity" evidence="1">
    <location>
        <begin position="167"/>
        <end position="193"/>
    </location>
</feature>
<feature type="region of interest" description="Disordered" evidence="1">
    <location>
        <begin position="782"/>
        <end position="806"/>
    </location>
</feature>
<feature type="compositionally biased region" description="Low complexity" evidence="1">
    <location>
        <begin position="205"/>
        <end position="218"/>
    </location>
</feature>
<feature type="compositionally biased region" description="Low complexity" evidence="1">
    <location>
        <begin position="103"/>
        <end position="137"/>
    </location>
</feature>
<feature type="compositionally biased region" description="Polar residues" evidence="1">
    <location>
        <begin position="352"/>
        <end position="381"/>
    </location>
</feature>
<evidence type="ECO:0000313" key="2">
    <source>
        <dbReference type="EMBL" id="OAV85972.1"/>
    </source>
</evidence>
<accession>A0A180G0J9</accession>
<feature type="region of interest" description="Disordered" evidence="1">
    <location>
        <begin position="93"/>
        <end position="518"/>
    </location>
</feature>
<evidence type="ECO:0000313" key="4">
    <source>
        <dbReference type="Proteomes" id="UP000005240"/>
    </source>
</evidence>
<reference evidence="2" key="1">
    <citation type="submission" date="2009-11" db="EMBL/GenBank/DDBJ databases">
        <authorList>
            <consortium name="The Broad Institute Genome Sequencing Platform"/>
            <person name="Ward D."/>
            <person name="Feldgarden M."/>
            <person name="Earl A."/>
            <person name="Young S.K."/>
            <person name="Zeng Q."/>
            <person name="Koehrsen M."/>
            <person name="Alvarado L."/>
            <person name="Berlin A."/>
            <person name="Bochicchio J."/>
            <person name="Borenstein D."/>
            <person name="Chapman S.B."/>
            <person name="Chen Z."/>
            <person name="Engels R."/>
            <person name="Freedman E."/>
            <person name="Gellesch M."/>
            <person name="Goldberg J."/>
            <person name="Griggs A."/>
            <person name="Gujja S."/>
            <person name="Heilman E."/>
            <person name="Heiman D."/>
            <person name="Hepburn T."/>
            <person name="Howarth C."/>
            <person name="Jen D."/>
            <person name="Larson L."/>
            <person name="Lewis B."/>
            <person name="Mehta T."/>
            <person name="Park D."/>
            <person name="Pearson M."/>
            <person name="Roberts A."/>
            <person name="Saif S."/>
            <person name="Shea T."/>
            <person name="Shenoy N."/>
            <person name="Sisk P."/>
            <person name="Stolte C."/>
            <person name="Sykes S."/>
            <person name="Thomson T."/>
            <person name="Walk T."/>
            <person name="White J."/>
            <person name="Yandava C."/>
            <person name="Izard J."/>
            <person name="Baranova O.V."/>
            <person name="Blanton J.M."/>
            <person name="Tanner A.C."/>
            <person name="Dewhirst F.E."/>
            <person name="Haas B."/>
            <person name="Nusbaum C."/>
            <person name="Birren B."/>
        </authorList>
    </citation>
    <scope>NUCLEOTIDE SEQUENCE [LARGE SCALE GENOMIC DNA]</scope>
    <source>
        <strain evidence="2">1-1 BBBD Race 1</strain>
    </source>
</reference>
<reference evidence="3" key="4">
    <citation type="submission" date="2025-05" db="UniProtKB">
        <authorList>
            <consortium name="EnsemblFungi"/>
        </authorList>
    </citation>
    <scope>IDENTIFICATION</scope>
    <source>
        <strain evidence="3">isolate 1-1 / race 1 (BBBD)</strain>
    </source>
</reference>
<reference evidence="3 4" key="3">
    <citation type="journal article" date="2017" name="G3 (Bethesda)">
        <title>Comparative analysis highlights variable genome content of wheat rusts and divergence of the mating loci.</title>
        <authorList>
            <person name="Cuomo C.A."/>
            <person name="Bakkeren G."/>
            <person name="Khalil H.B."/>
            <person name="Panwar V."/>
            <person name="Joly D."/>
            <person name="Linning R."/>
            <person name="Sakthikumar S."/>
            <person name="Song X."/>
            <person name="Adiconis X."/>
            <person name="Fan L."/>
            <person name="Goldberg J.M."/>
            <person name="Levin J.Z."/>
            <person name="Young S."/>
            <person name="Zeng Q."/>
            <person name="Anikster Y."/>
            <person name="Bruce M."/>
            <person name="Wang M."/>
            <person name="Yin C."/>
            <person name="McCallum B."/>
            <person name="Szabo L.J."/>
            <person name="Hulbert S."/>
            <person name="Chen X."/>
            <person name="Fellers J.P."/>
        </authorList>
    </citation>
    <scope>NUCLEOTIDE SEQUENCE</scope>
    <source>
        <strain evidence="4">Isolate 1-1 / race 1 (BBBD)</strain>
        <strain evidence="3">isolate 1-1 / race 1 (BBBD)</strain>
    </source>
</reference>
<reference evidence="2" key="2">
    <citation type="submission" date="2016-05" db="EMBL/GenBank/DDBJ databases">
        <title>Comparative analysis highlights variable genome content of wheat rusts and divergence of the mating loci.</title>
        <authorList>
            <person name="Cuomo C.A."/>
            <person name="Bakkeren G."/>
            <person name="Szabo L."/>
            <person name="Khalil H."/>
            <person name="Joly D."/>
            <person name="Goldberg J."/>
            <person name="Young S."/>
            <person name="Zeng Q."/>
            <person name="Fellers J."/>
        </authorList>
    </citation>
    <scope>NUCLEOTIDE SEQUENCE [LARGE SCALE GENOMIC DNA]</scope>
    <source>
        <strain evidence="2">1-1 BBBD Race 1</strain>
    </source>
</reference>
<organism evidence="2">
    <name type="scientific">Puccinia triticina (isolate 1-1 / race 1 (BBBD))</name>
    <name type="common">Brown leaf rust fungus</name>
    <dbReference type="NCBI Taxonomy" id="630390"/>
    <lineage>
        <taxon>Eukaryota</taxon>
        <taxon>Fungi</taxon>
        <taxon>Dikarya</taxon>
        <taxon>Basidiomycota</taxon>
        <taxon>Pucciniomycotina</taxon>
        <taxon>Pucciniomycetes</taxon>
        <taxon>Pucciniales</taxon>
        <taxon>Pucciniaceae</taxon>
        <taxon>Puccinia</taxon>
    </lineage>
</organism>
<feature type="compositionally biased region" description="Basic residues" evidence="1">
    <location>
        <begin position="254"/>
        <end position="264"/>
    </location>
</feature>
<evidence type="ECO:0000256" key="1">
    <source>
        <dbReference type="SAM" id="MobiDB-lite"/>
    </source>
</evidence>
<feature type="compositionally biased region" description="Low complexity" evidence="1">
    <location>
        <begin position="494"/>
        <end position="503"/>
    </location>
</feature>
<dbReference type="AlphaFoldDB" id="A0A180G0J9"/>
<sequence length="907" mass="101596">MTPQRHPQATLPPWRPRSKPMTLSLTLHLEPPPPPRQHWHEGARLSNESRKTPQSGRLSREQITEYLDQHNVAYNSTTRTARLIGSYNLLRSGLSNLGKRPRASQSRSRSTSRASQSRSRSTSRLPSSRPRPSSARRNQCRVESSEPKDNDCGFVYSRPGPPSSPRNEASSSGPASSRANSPSSALSSNYQPSVASTESLEAPISRASLSARSTSTSRDFPTKNTGQKRAKKNDAPIQARKKPGRPRAQQSLRPGRRQWRRPSSTHHEDINFVAVLPDGSKKRRRQHDDLSSSAGRMKRIRPGPDDTPRPQASRSRSTRKRPARQNSYTPPPSGNHHPALDRFASPPAHRPQASTSDLQYSSQPAHPDHSSSPPINPYTSGSRSRRHRHRIISDDENSDDELEANGAARRKRKQPHHPLSSPPHAKRQAAPVLRRIPTNAEVRRRRQRQQNAEDRARRNSVQIHPTFRDDEEVIMPSDPSGVQGWRSSLPRDFSGLSGSEPSSPSGPAPPPDQTHSGLVASCCSGQQLVSQLTQATGILTEALEQVNLSQLRPSSSGEPSSSSGPRPSESGEPRNLTLLARVRLHIKTLFGKCMALNQFPPPATNRKRANWKNEDFDNDNSDDESTASSVASYVDPAFPYPNGPGHKKASPATLSIMWRTMRRAGVVSFRPDLARGPRDTDNAFLWDLAHTIFMKLVRAQEYLDIDLENCSTKKIHDAIYAHAKQIHRTYREAAWNPQRLDQRAIMKRRLARTHRLRDMRVKFLTSRAGLVPLIPVVTHCTSDADTDEEGSEESEGLDTNTNGQRQKRVVVKHLPWRHPQIGRAFKLIDKLITLKRESGCKKYGKSTCTRVQPRRQKISQRSCPKSLPSDAICDEWLQGQRPRQINALSIQSLPALRPVIRELERMT</sequence>
<keyword evidence="4" id="KW-1185">Reference proteome</keyword>